<gene>
    <name evidence="10" type="ordered locus">Tbd_1799</name>
</gene>
<dbReference type="PANTHER" id="PTHR35093">
    <property type="entry name" value="OUTER MEMBRANE PROTEIN NMB0088-RELATED"/>
    <property type="match status" value="1"/>
</dbReference>
<keyword evidence="4" id="KW-0812">Transmembrane</keyword>
<dbReference type="Gene3D" id="2.40.160.60">
    <property type="entry name" value="Outer membrane protein transport protein (OMPP1/FadL/TodX)"/>
    <property type="match status" value="1"/>
</dbReference>
<dbReference type="KEGG" id="tbd:Tbd_1799"/>
<keyword evidence="6" id="KW-0472">Membrane</keyword>
<dbReference type="HOGENOM" id="CLU_035981_1_0_4"/>
<proteinExistence type="inferred from homology"/>
<accession>Q3SHY1</accession>
<evidence type="ECO:0000313" key="10">
    <source>
        <dbReference type="EMBL" id="AAZ97752.1"/>
    </source>
</evidence>
<feature type="chain" id="PRO_5004228888" evidence="9">
    <location>
        <begin position="24"/>
        <end position="455"/>
    </location>
</feature>
<dbReference type="InterPro" id="IPR005017">
    <property type="entry name" value="OMPP1/FadL/TodX"/>
</dbReference>
<evidence type="ECO:0000256" key="8">
    <source>
        <dbReference type="SAM" id="MobiDB-lite"/>
    </source>
</evidence>
<sequence>MKDILKRSATAALVVLAAPSAYATNGYFLPGFGVKSQGAGGVGIAVQADALSQAANPANATQTGMRVDLGLSLFNPERKSKTGPESPASEGGFGFNAESQSGNRLYLMPDMAFTMPVNERLSVGVAVVGNGGMNTTYKENIFASPGLAPLAAAAGIAGSQPDSSLGVDLMQVIAPVTAAYKLSDQHSIGASINLAAQRFKANGIGQFAFFGISSDPEHMTNQGYDYSYGAGVRLGWLGKFANDRVSLGATWASKTYMTKLDKYRGLFAEQGDFDIPETYGMGLAVKATETLTVAADVVRIKYSDVAAIGNPGPGTATGSGVSQSEILLLALSPSAAGKLGNDEGMGFGWKDMTVYKLGLIYAATPDLTLRLGYNYGKTPVRNDQLVFSALAPGIVERHYSLGFTKKIKGEIDWELSGTYMYVANNTQEGCAQAVVDCVSFSMHQHVLGVGFGVQY</sequence>
<dbReference type="AlphaFoldDB" id="Q3SHY1"/>
<evidence type="ECO:0000256" key="5">
    <source>
        <dbReference type="ARBA" id="ARBA00022729"/>
    </source>
</evidence>
<dbReference type="GO" id="GO:0009279">
    <property type="term" value="C:cell outer membrane"/>
    <property type="evidence" value="ECO:0007669"/>
    <property type="project" value="UniProtKB-SubCell"/>
</dbReference>
<name>Q3SHY1_THIDA</name>
<dbReference type="PANTHER" id="PTHR35093:SF8">
    <property type="entry name" value="OUTER MEMBRANE PROTEIN NMB0088-RELATED"/>
    <property type="match status" value="1"/>
</dbReference>
<evidence type="ECO:0000313" key="11">
    <source>
        <dbReference type="Proteomes" id="UP000008291"/>
    </source>
</evidence>
<dbReference type="Proteomes" id="UP000008291">
    <property type="component" value="Chromosome"/>
</dbReference>
<feature type="region of interest" description="Disordered" evidence="8">
    <location>
        <begin position="75"/>
        <end position="94"/>
    </location>
</feature>
<dbReference type="STRING" id="292415.Tbd_1799"/>
<feature type="signal peptide" evidence="9">
    <location>
        <begin position="1"/>
        <end position="23"/>
    </location>
</feature>
<dbReference type="Pfam" id="PF03349">
    <property type="entry name" value="Toluene_X"/>
    <property type="match status" value="1"/>
</dbReference>
<evidence type="ECO:0000256" key="3">
    <source>
        <dbReference type="ARBA" id="ARBA00022452"/>
    </source>
</evidence>
<keyword evidence="5 9" id="KW-0732">Signal</keyword>
<dbReference type="SUPFAM" id="SSF56935">
    <property type="entry name" value="Porins"/>
    <property type="match status" value="1"/>
</dbReference>
<dbReference type="RefSeq" id="WP_011312311.1">
    <property type="nucleotide sequence ID" value="NC_007404.1"/>
</dbReference>
<evidence type="ECO:0000256" key="6">
    <source>
        <dbReference type="ARBA" id="ARBA00023136"/>
    </source>
</evidence>
<dbReference type="GO" id="GO:0015483">
    <property type="term" value="F:long-chain fatty acid transporting porin activity"/>
    <property type="evidence" value="ECO:0007669"/>
    <property type="project" value="TreeGrafter"/>
</dbReference>
<evidence type="ECO:0000256" key="7">
    <source>
        <dbReference type="ARBA" id="ARBA00023237"/>
    </source>
</evidence>
<comment type="subcellular location">
    <subcellularLocation>
        <location evidence="1">Cell outer membrane</location>
        <topology evidence="1">Multi-pass membrane protein</topology>
    </subcellularLocation>
</comment>
<protein>
    <submittedName>
        <fullName evidence="10">Long-chain fatty acid transport protein</fullName>
    </submittedName>
</protein>
<keyword evidence="11" id="KW-1185">Reference proteome</keyword>
<dbReference type="EMBL" id="CP000116">
    <property type="protein sequence ID" value="AAZ97752.1"/>
    <property type="molecule type" value="Genomic_DNA"/>
</dbReference>
<evidence type="ECO:0000256" key="1">
    <source>
        <dbReference type="ARBA" id="ARBA00004571"/>
    </source>
</evidence>
<evidence type="ECO:0000256" key="2">
    <source>
        <dbReference type="ARBA" id="ARBA00008163"/>
    </source>
</evidence>
<organism evidence="10 11">
    <name type="scientific">Thiobacillus denitrificans (strain ATCC 25259 / T1)</name>
    <dbReference type="NCBI Taxonomy" id="292415"/>
    <lineage>
        <taxon>Bacteria</taxon>
        <taxon>Pseudomonadati</taxon>
        <taxon>Pseudomonadota</taxon>
        <taxon>Betaproteobacteria</taxon>
        <taxon>Nitrosomonadales</taxon>
        <taxon>Thiobacillaceae</taxon>
        <taxon>Thiobacillus</taxon>
    </lineage>
</organism>
<evidence type="ECO:0000256" key="9">
    <source>
        <dbReference type="SAM" id="SignalP"/>
    </source>
</evidence>
<dbReference type="eggNOG" id="COG2067">
    <property type="taxonomic scope" value="Bacteria"/>
</dbReference>
<reference evidence="10 11" key="1">
    <citation type="journal article" date="2006" name="J. Bacteriol.">
        <title>The genome sequence of the obligately chemolithoautotrophic, facultatively anaerobic bacterium Thiobacillus denitrificans.</title>
        <authorList>
            <person name="Beller H.R."/>
            <person name="Chain P.S."/>
            <person name="Letain T.E."/>
            <person name="Chakicherla A."/>
            <person name="Larimer F.W."/>
            <person name="Richardson P.M."/>
            <person name="Coleman M.A."/>
            <person name="Wood A.P."/>
            <person name="Kelly D.P."/>
        </authorList>
    </citation>
    <scope>NUCLEOTIDE SEQUENCE [LARGE SCALE GENOMIC DNA]</scope>
    <source>
        <strain evidence="10 11">ATCC 25259</strain>
    </source>
</reference>
<keyword evidence="3" id="KW-1134">Transmembrane beta strand</keyword>
<keyword evidence="7" id="KW-0998">Cell outer membrane</keyword>
<evidence type="ECO:0000256" key="4">
    <source>
        <dbReference type="ARBA" id="ARBA00022692"/>
    </source>
</evidence>
<comment type="similarity">
    <text evidence="2">Belongs to the OmpP1/FadL family.</text>
</comment>
<dbReference type="OrthoDB" id="19849at2"/>